<evidence type="ECO:0000313" key="1">
    <source>
        <dbReference type="EMBL" id="MFC3912201.1"/>
    </source>
</evidence>
<sequence length="130" mass="14240">MIGAAVATLLAIAALIVSYILSTHSRRKLQAMELLVKELLKSRDSTRKQLNELHSSALGTGQRLLEMEKGILALSERQQELVLQDPDSRLYSRAARMVELGAGLDEVMAECEIPKAEAELLISLRAGKKG</sequence>
<dbReference type="Proteomes" id="UP001595692">
    <property type="component" value="Unassembled WGS sequence"/>
</dbReference>
<dbReference type="InterPro" id="IPR021244">
    <property type="entry name" value="DUF2802"/>
</dbReference>
<name>A0ABV8CK28_9GAMM</name>
<organism evidence="1 2">
    <name type="scientific">Pseudaeromonas sharmana</name>
    <dbReference type="NCBI Taxonomy" id="328412"/>
    <lineage>
        <taxon>Bacteria</taxon>
        <taxon>Pseudomonadati</taxon>
        <taxon>Pseudomonadota</taxon>
        <taxon>Gammaproteobacteria</taxon>
        <taxon>Aeromonadales</taxon>
        <taxon>Aeromonadaceae</taxon>
        <taxon>Pseudaeromonas</taxon>
    </lineage>
</organism>
<proteinExistence type="predicted"/>
<comment type="caution">
    <text evidence="1">The sequence shown here is derived from an EMBL/GenBank/DDBJ whole genome shotgun (WGS) entry which is preliminary data.</text>
</comment>
<gene>
    <name evidence="1" type="ORF">ACFOSS_01825</name>
</gene>
<keyword evidence="2" id="KW-1185">Reference proteome</keyword>
<reference evidence="2" key="1">
    <citation type="journal article" date="2019" name="Int. J. Syst. Evol. Microbiol.">
        <title>The Global Catalogue of Microorganisms (GCM) 10K type strain sequencing project: providing services to taxonomists for standard genome sequencing and annotation.</title>
        <authorList>
            <consortium name="The Broad Institute Genomics Platform"/>
            <consortium name="The Broad Institute Genome Sequencing Center for Infectious Disease"/>
            <person name="Wu L."/>
            <person name="Ma J."/>
        </authorList>
    </citation>
    <scope>NUCLEOTIDE SEQUENCE [LARGE SCALE GENOMIC DNA]</scope>
    <source>
        <strain evidence="2">CCUG 54939</strain>
    </source>
</reference>
<dbReference type="EMBL" id="JBHSAF010000001">
    <property type="protein sequence ID" value="MFC3912201.1"/>
    <property type="molecule type" value="Genomic_DNA"/>
</dbReference>
<accession>A0ABV8CK28</accession>
<evidence type="ECO:0000313" key="2">
    <source>
        <dbReference type="Proteomes" id="UP001595692"/>
    </source>
</evidence>
<dbReference type="RefSeq" id="WP_377150645.1">
    <property type="nucleotide sequence ID" value="NZ_JBHSAF010000001.1"/>
</dbReference>
<dbReference type="Pfam" id="PF10975">
    <property type="entry name" value="DUF2802"/>
    <property type="match status" value="1"/>
</dbReference>
<protein>
    <submittedName>
        <fullName evidence="1">DUF2802 domain-containing protein</fullName>
    </submittedName>
</protein>